<dbReference type="InterPro" id="IPR014752">
    <property type="entry name" value="Arrestin-like_C"/>
</dbReference>
<evidence type="ECO:0000313" key="3">
    <source>
        <dbReference type="Proteomes" id="UP000294933"/>
    </source>
</evidence>
<gene>
    <name evidence="2" type="ORF">BD410DRAFT_791559</name>
</gene>
<reference evidence="2 3" key="1">
    <citation type="submission" date="2018-06" db="EMBL/GenBank/DDBJ databases">
        <title>A transcriptomic atlas of mushroom development highlights an independent origin of complex multicellularity.</title>
        <authorList>
            <consortium name="DOE Joint Genome Institute"/>
            <person name="Krizsan K."/>
            <person name="Almasi E."/>
            <person name="Merenyi Z."/>
            <person name="Sahu N."/>
            <person name="Viragh M."/>
            <person name="Koszo T."/>
            <person name="Mondo S."/>
            <person name="Kiss B."/>
            <person name="Balint B."/>
            <person name="Kues U."/>
            <person name="Barry K."/>
            <person name="Hegedus J.C."/>
            <person name="Henrissat B."/>
            <person name="Johnson J."/>
            <person name="Lipzen A."/>
            <person name="Ohm R."/>
            <person name="Nagy I."/>
            <person name="Pangilinan J."/>
            <person name="Yan J."/>
            <person name="Xiong Y."/>
            <person name="Grigoriev I.V."/>
            <person name="Hibbett D.S."/>
            <person name="Nagy L.G."/>
        </authorList>
    </citation>
    <scope>NUCLEOTIDE SEQUENCE [LARGE SCALE GENOMIC DNA]</scope>
    <source>
        <strain evidence="2 3">SZMC22713</strain>
    </source>
</reference>
<dbReference type="InterPro" id="IPR014756">
    <property type="entry name" value="Ig_E-set"/>
</dbReference>
<feature type="region of interest" description="Disordered" evidence="1">
    <location>
        <begin position="151"/>
        <end position="175"/>
    </location>
</feature>
<sequence length="456" mass="50317">MTELAPDAISPTVAGGRVFTLALNLDRSAGSEVASGRESISDLPAYTATSPTLPTHSSRHRRRVKHVFASKDHKGEAWLVLTLQSSASSPKSVPMIIGGEPVSGQVDLKLQKPQSIQSVVLVIKGSLQCTSANGSQPIVFYKHQETLWDNIMGDPGSSSTPSSPTTPDGKLQGNHRWSFSKVLPTSVTFDTHRLKDIIPTGSVPLPPNFSENGSYSIIRYDVDVKVKRSGFFHRDEEFGTMFQYTPRSKPASASLLRQTAYRENTPLLGPAIDSLGWKIFPRVVVQGTLFNVMKVDVACSFALATPLAYTRGSVIPCAMTLQSENLQALDVLSSPQCPTVHFVREIQGDDYQGEAPCMEGWEATRIFAEARWWKPNSSENPECNRRELQGEISLPRELKPSFSFGIFYLKYRIELHPFKAPGFVPATEGVLLRANVDIMTDHADGPRPRRYLPPDY</sequence>
<feature type="compositionally biased region" description="Low complexity" evidence="1">
    <location>
        <begin position="153"/>
        <end position="169"/>
    </location>
</feature>
<organism evidence="2 3">
    <name type="scientific">Rickenella mellea</name>
    <dbReference type="NCBI Taxonomy" id="50990"/>
    <lineage>
        <taxon>Eukaryota</taxon>
        <taxon>Fungi</taxon>
        <taxon>Dikarya</taxon>
        <taxon>Basidiomycota</taxon>
        <taxon>Agaricomycotina</taxon>
        <taxon>Agaricomycetes</taxon>
        <taxon>Hymenochaetales</taxon>
        <taxon>Rickenellaceae</taxon>
        <taxon>Rickenella</taxon>
    </lineage>
</organism>
<dbReference type="SUPFAM" id="SSF81296">
    <property type="entry name" value="E set domains"/>
    <property type="match status" value="1"/>
</dbReference>
<evidence type="ECO:0000256" key="1">
    <source>
        <dbReference type="SAM" id="MobiDB-lite"/>
    </source>
</evidence>
<dbReference type="EMBL" id="ML170192">
    <property type="protein sequence ID" value="TDL19924.1"/>
    <property type="molecule type" value="Genomic_DNA"/>
</dbReference>
<evidence type="ECO:0008006" key="4">
    <source>
        <dbReference type="Google" id="ProtNLM"/>
    </source>
</evidence>
<dbReference type="OrthoDB" id="2333384at2759"/>
<dbReference type="VEuPathDB" id="FungiDB:BD410DRAFT_791559"/>
<proteinExistence type="predicted"/>
<accession>A0A4Y7PWZ1</accession>
<protein>
    <recommendedName>
        <fullName evidence="4">Arrestin-like N-terminal domain-containing protein</fullName>
    </recommendedName>
</protein>
<dbReference type="Proteomes" id="UP000294933">
    <property type="component" value="Unassembled WGS sequence"/>
</dbReference>
<evidence type="ECO:0000313" key="2">
    <source>
        <dbReference type="EMBL" id="TDL19924.1"/>
    </source>
</evidence>
<keyword evidence="3" id="KW-1185">Reference proteome</keyword>
<dbReference type="Gene3D" id="2.60.40.640">
    <property type="match status" value="1"/>
</dbReference>
<name>A0A4Y7PWZ1_9AGAM</name>
<dbReference type="AlphaFoldDB" id="A0A4Y7PWZ1"/>